<evidence type="ECO:0000256" key="8">
    <source>
        <dbReference type="ARBA" id="ARBA00023026"/>
    </source>
</evidence>
<dbReference type="InterPro" id="IPR005467">
    <property type="entry name" value="His_kinase_dom"/>
</dbReference>
<dbReference type="InterPro" id="IPR000014">
    <property type="entry name" value="PAS"/>
</dbReference>
<comment type="catalytic activity">
    <reaction evidence="1">
        <text>ATP + protein L-histidine = ADP + protein N-phospho-L-histidine.</text>
        <dbReference type="EC" id="2.7.13.3"/>
    </reaction>
</comment>
<dbReference type="InterPro" id="IPR001610">
    <property type="entry name" value="PAC"/>
</dbReference>
<feature type="domain" description="PAS" evidence="10">
    <location>
        <begin position="253"/>
        <end position="306"/>
    </location>
</feature>
<dbReference type="InterPro" id="IPR013767">
    <property type="entry name" value="PAS_fold"/>
</dbReference>
<evidence type="ECO:0000259" key="9">
    <source>
        <dbReference type="PROSITE" id="PS50109"/>
    </source>
</evidence>
<name>A0A1J5QPR7_9ZZZZ</name>
<dbReference type="NCBIfam" id="TIGR00229">
    <property type="entry name" value="sensory_box"/>
    <property type="match status" value="3"/>
</dbReference>
<dbReference type="SMART" id="SM00091">
    <property type="entry name" value="PAS"/>
    <property type="match status" value="3"/>
</dbReference>
<dbReference type="Pfam" id="PF13426">
    <property type="entry name" value="PAS_9"/>
    <property type="match status" value="2"/>
</dbReference>
<evidence type="ECO:0000259" key="11">
    <source>
        <dbReference type="PROSITE" id="PS50113"/>
    </source>
</evidence>
<dbReference type="PROSITE" id="PS50112">
    <property type="entry name" value="PAS"/>
    <property type="match status" value="3"/>
</dbReference>
<evidence type="ECO:0000259" key="10">
    <source>
        <dbReference type="PROSITE" id="PS50112"/>
    </source>
</evidence>
<protein>
    <recommendedName>
        <fullName evidence="2">histidine kinase</fullName>
        <ecNumber evidence="2">2.7.13.3</ecNumber>
    </recommendedName>
</protein>
<dbReference type="Pfam" id="PF00989">
    <property type="entry name" value="PAS"/>
    <property type="match status" value="1"/>
</dbReference>
<dbReference type="CDD" id="cd00130">
    <property type="entry name" value="PAS"/>
    <property type="match status" value="3"/>
</dbReference>
<evidence type="ECO:0000256" key="1">
    <source>
        <dbReference type="ARBA" id="ARBA00000085"/>
    </source>
</evidence>
<dbReference type="PROSITE" id="PS50113">
    <property type="entry name" value="PAC"/>
    <property type="match status" value="3"/>
</dbReference>
<dbReference type="Gene3D" id="3.30.450.20">
    <property type="entry name" value="PAS domain"/>
    <property type="match status" value="3"/>
</dbReference>
<dbReference type="EC" id="2.7.13.3" evidence="2"/>
<dbReference type="SMART" id="SM00387">
    <property type="entry name" value="HATPase_c"/>
    <property type="match status" value="1"/>
</dbReference>
<evidence type="ECO:0000256" key="3">
    <source>
        <dbReference type="ARBA" id="ARBA00022553"/>
    </source>
</evidence>
<feature type="domain" description="PAC" evidence="11">
    <location>
        <begin position="209"/>
        <end position="259"/>
    </location>
</feature>
<dbReference type="InterPro" id="IPR003594">
    <property type="entry name" value="HATPase_dom"/>
</dbReference>
<feature type="domain" description="PAS" evidence="10">
    <location>
        <begin position="132"/>
        <end position="185"/>
    </location>
</feature>
<dbReference type="SMART" id="SM00086">
    <property type="entry name" value="PAC"/>
    <property type="match status" value="3"/>
</dbReference>
<dbReference type="PANTHER" id="PTHR41523:SF8">
    <property type="entry name" value="ETHYLENE RESPONSE SENSOR PROTEIN"/>
    <property type="match status" value="1"/>
</dbReference>
<dbReference type="GO" id="GO:0004673">
    <property type="term" value="F:protein histidine kinase activity"/>
    <property type="evidence" value="ECO:0007669"/>
    <property type="project" value="UniProtKB-EC"/>
</dbReference>
<dbReference type="GO" id="GO:0006355">
    <property type="term" value="P:regulation of DNA-templated transcription"/>
    <property type="evidence" value="ECO:0007669"/>
    <property type="project" value="InterPro"/>
</dbReference>
<dbReference type="InterPro" id="IPR000700">
    <property type="entry name" value="PAS-assoc_C"/>
</dbReference>
<organism evidence="12">
    <name type="scientific">mine drainage metagenome</name>
    <dbReference type="NCBI Taxonomy" id="410659"/>
    <lineage>
        <taxon>unclassified sequences</taxon>
        <taxon>metagenomes</taxon>
        <taxon>ecological metagenomes</taxon>
    </lineage>
</organism>
<feature type="domain" description="PAC" evidence="11">
    <location>
        <begin position="86"/>
        <end position="138"/>
    </location>
</feature>
<evidence type="ECO:0000256" key="5">
    <source>
        <dbReference type="ARBA" id="ARBA00022741"/>
    </source>
</evidence>
<dbReference type="SUPFAM" id="SSF55785">
    <property type="entry name" value="PYP-like sensor domain (PAS domain)"/>
    <property type="match status" value="3"/>
</dbReference>
<dbReference type="InterPro" id="IPR036890">
    <property type="entry name" value="HATPase_C_sf"/>
</dbReference>
<dbReference type="PROSITE" id="PS50109">
    <property type="entry name" value="HIS_KIN"/>
    <property type="match status" value="1"/>
</dbReference>
<dbReference type="Pfam" id="PF02518">
    <property type="entry name" value="HATPase_c"/>
    <property type="match status" value="1"/>
</dbReference>
<dbReference type="Gene3D" id="3.30.565.10">
    <property type="entry name" value="Histidine kinase-like ATPase, C-terminal domain"/>
    <property type="match status" value="1"/>
</dbReference>
<feature type="domain" description="PAS" evidence="10">
    <location>
        <begin position="11"/>
        <end position="66"/>
    </location>
</feature>
<dbReference type="InterPro" id="IPR011495">
    <property type="entry name" value="Sig_transdc_His_kin_sub2_dim/P"/>
</dbReference>
<keyword evidence="5" id="KW-0547">Nucleotide-binding</keyword>
<feature type="domain" description="PAC" evidence="11">
    <location>
        <begin position="330"/>
        <end position="380"/>
    </location>
</feature>
<keyword evidence="4 12" id="KW-0808">Transferase</keyword>
<dbReference type="SUPFAM" id="SSF55874">
    <property type="entry name" value="ATPase domain of HSP90 chaperone/DNA topoisomerase II/histidine kinase"/>
    <property type="match status" value="1"/>
</dbReference>
<evidence type="ECO:0000256" key="7">
    <source>
        <dbReference type="ARBA" id="ARBA00022840"/>
    </source>
</evidence>
<evidence type="ECO:0000256" key="4">
    <source>
        <dbReference type="ARBA" id="ARBA00022679"/>
    </source>
</evidence>
<dbReference type="GO" id="GO:0005524">
    <property type="term" value="F:ATP binding"/>
    <property type="evidence" value="ECO:0007669"/>
    <property type="project" value="UniProtKB-KW"/>
</dbReference>
<keyword evidence="8" id="KW-0843">Virulence</keyword>
<feature type="domain" description="Histidine kinase" evidence="9">
    <location>
        <begin position="391"/>
        <end position="585"/>
    </location>
</feature>
<evidence type="ECO:0000256" key="6">
    <source>
        <dbReference type="ARBA" id="ARBA00022777"/>
    </source>
</evidence>
<comment type="caution">
    <text evidence="12">The sequence shown here is derived from an EMBL/GenBank/DDBJ whole genome shotgun (WGS) entry which is preliminary data.</text>
</comment>
<accession>A0A1J5QPR7</accession>
<gene>
    <name evidence="12" type="ORF">GALL_325740</name>
</gene>
<evidence type="ECO:0000256" key="2">
    <source>
        <dbReference type="ARBA" id="ARBA00012438"/>
    </source>
</evidence>
<proteinExistence type="predicted"/>
<dbReference type="AlphaFoldDB" id="A0A1J5QPR7"/>
<keyword evidence="3" id="KW-0597">Phosphoprotein</keyword>
<dbReference type="PANTHER" id="PTHR41523">
    <property type="entry name" value="TWO-COMPONENT SYSTEM SENSOR PROTEIN"/>
    <property type="match status" value="1"/>
</dbReference>
<keyword evidence="6 12" id="KW-0418">Kinase</keyword>
<dbReference type="EMBL" id="MLJW01000534">
    <property type="protein sequence ID" value="OIQ85574.1"/>
    <property type="molecule type" value="Genomic_DNA"/>
</dbReference>
<reference evidence="12" key="1">
    <citation type="submission" date="2016-10" db="EMBL/GenBank/DDBJ databases">
        <title>Sequence of Gallionella enrichment culture.</title>
        <authorList>
            <person name="Poehlein A."/>
            <person name="Muehling M."/>
            <person name="Daniel R."/>
        </authorList>
    </citation>
    <scope>NUCLEOTIDE SEQUENCE</scope>
</reference>
<dbReference type="InterPro" id="IPR035965">
    <property type="entry name" value="PAS-like_dom_sf"/>
</dbReference>
<sequence>MPSDDAAAVATDAHFRHLVEGIADYAIFMLDLNGRIRSWNVGAERLKGYAAAEVMGRHFSLFYTEEARRNDHPARELIAAAETGRYEEDGWRVRKDGTTFLANVIITPLRDPSGRLEGYAKVIKDVTARERHEERFRRVVESAPSAMILANAKGRIEMVNTQAERVFGYPRQDLLGKSIEMLVPERFRGGHPEKRDQFFGDPRSRPMGAGRDLFGRRQDGSEFPVEVGLNPIETEEGLMVLSSIVDISERKRQEERFRRVVESAPNAMILANAKGRIEMVNTQAEQVFGYPRQDLLGKSIEMLVPERFRGGHPEKRAQFFGDPQSRPMGAGRDLFGRRQDGSEFPVEVGLNPIETDEGLMVLSSIVDISDRKIKERRIQAALEEKELLLGEIHHRVKNNLQVIESILNLQADGIGDLSVKTMLEDCRNRVRSMSLIHQSLYQSKDFGQVNFGDFLEALIPVLMGSYGGAAQTINLRVDVESVFLPINAAIPCALLVNELITNTLKHAFPQGGEGDIIVSMTGEAGRRVRLIIEDHGIGIPDSLDLEKAETLGLSLVTMLARQLLGSLSIQRRDPTRFTLEFPLSES</sequence>
<dbReference type="Pfam" id="PF07568">
    <property type="entry name" value="HisKA_2"/>
    <property type="match status" value="1"/>
</dbReference>
<evidence type="ECO:0000313" key="12">
    <source>
        <dbReference type="EMBL" id="OIQ85574.1"/>
    </source>
</evidence>
<keyword evidence="7" id="KW-0067">ATP-binding</keyword>